<dbReference type="InterPro" id="IPR001322">
    <property type="entry name" value="Lamin_tail_dom"/>
</dbReference>
<organism evidence="3 4">
    <name type="scientific">Dawidia cretensis</name>
    <dbReference type="NCBI Taxonomy" id="2782350"/>
    <lineage>
        <taxon>Bacteria</taxon>
        <taxon>Pseudomonadati</taxon>
        <taxon>Bacteroidota</taxon>
        <taxon>Cytophagia</taxon>
        <taxon>Cytophagales</taxon>
        <taxon>Chryseotaleaceae</taxon>
        <taxon>Dawidia</taxon>
    </lineage>
</organism>
<feature type="domain" description="LTD" evidence="2">
    <location>
        <begin position="457"/>
        <end position="584"/>
    </location>
</feature>
<dbReference type="EMBL" id="JAHESE010000001">
    <property type="protein sequence ID" value="MBT1707032.1"/>
    <property type="molecule type" value="Genomic_DNA"/>
</dbReference>
<dbReference type="Gene3D" id="2.60.40.1260">
    <property type="entry name" value="Lamin Tail domain"/>
    <property type="match status" value="2"/>
</dbReference>
<sequence length="744" mass="80864">MSDSFADGNFTNNPMWTGTATHFIISSGRLRLQAAEEAGEAYLATPSQALADASWEFSAWLGFDPSSSNYARVYLASSTANLGSALQGYYVMVGNTDDEISLYRQTGTTRVKIIDGVNGRLAFPNSSMRIKVTRDAAGQWQLYTDVGITGYYTLEGATTDVMHATSLYAGVFCDYTATRSNLFYFDDILITGKPVAPGARPAYKDVIISEVMADPTPEVGLPDTEFVEVHNRSTKTFNLGGWMLTDGTTRATLPATTLPAGGYAIITGAAVADSFKAYGAIAATQIFPLLNNAGDKIVLRLADGTVIDSVQYSDRWYSSADKRAGGWSLEIIDPNDLCGDDVNWTASLAPAGGTPGTQNSVRAQRTDNTGPVLVSVIPTDATHVTLRFNERLAADVPVTTNFTFSPAVQIASVSFADPSLRRLDLLLRTPLDVEKTYTLTTQNIWDCIGNPLLPANGRATFRLPAEPQEHQVVLNEVLFNPRPQGVDFVEIVNTSTQYFNLKGWALGRREDDQVKEAEVVSEDDLLLPPGGYLALTTDAATLTNHYPTAQHLVEMILPSLNDDDESVALTDSTGHILDSFHYKDIYHSPFLKDTEGVSLERISFTGATDASANWKSASTTAGYATPGYINSQARPAQMFGDAVVITPEVFIPLTGQPDFTEIHYRLDPGGYAANVRIVDPHGRVVRELANNALLGSEGFLRWDGDCDDGTKARVGYYMIWMELIDPKGNVQTIRKRVAVAARLH</sequence>
<evidence type="ECO:0000313" key="4">
    <source>
        <dbReference type="Proteomes" id="UP001319080"/>
    </source>
</evidence>
<dbReference type="PROSITE" id="PS51841">
    <property type="entry name" value="LTD"/>
    <property type="match status" value="2"/>
</dbReference>
<name>A0AAP2DVP6_9BACT</name>
<proteinExistence type="predicted"/>
<dbReference type="Proteomes" id="UP001319080">
    <property type="component" value="Unassembled WGS sequence"/>
</dbReference>
<comment type="caution">
    <text evidence="3">The sequence shown here is derived from an EMBL/GenBank/DDBJ whole genome shotgun (WGS) entry which is preliminary data.</text>
</comment>
<dbReference type="Gene3D" id="2.60.40.4070">
    <property type="match status" value="1"/>
</dbReference>
<accession>A0AAP2DVP6</accession>
<keyword evidence="4" id="KW-1185">Reference proteome</keyword>
<feature type="domain" description="LTD" evidence="2">
    <location>
        <begin position="195"/>
        <end position="314"/>
    </location>
</feature>
<dbReference type="InterPro" id="IPR014755">
    <property type="entry name" value="Cu-Rt/internalin_Ig-like"/>
</dbReference>
<evidence type="ECO:0000256" key="1">
    <source>
        <dbReference type="ARBA" id="ARBA00022729"/>
    </source>
</evidence>
<reference evidence="3 4" key="1">
    <citation type="submission" date="2021-05" db="EMBL/GenBank/DDBJ databases">
        <title>A Polyphasic approach of four new species of the genus Ohtaekwangia: Ohtaekwangia histidinii sp. nov., Ohtaekwangia cretensis sp. nov., Ohtaekwangia indiensis sp. nov., Ohtaekwangia reichenbachii sp. nov. from diverse environment.</title>
        <authorList>
            <person name="Octaviana S."/>
        </authorList>
    </citation>
    <scope>NUCLEOTIDE SEQUENCE [LARGE SCALE GENOMIC DNA]</scope>
    <source>
        <strain evidence="3 4">PWU5</strain>
    </source>
</reference>
<evidence type="ECO:0000313" key="3">
    <source>
        <dbReference type="EMBL" id="MBT1707032.1"/>
    </source>
</evidence>
<dbReference type="Gene3D" id="2.60.40.1220">
    <property type="match status" value="1"/>
</dbReference>
<evidence type="ECO:0000259" key="2">
    <source>
        <dbReference type="PROSITE" id="PS51841"/>
    </source>
</evidence>
<gene>
    <name evidence="3" type="ORF">KK062_02300</name>
</gene>
<dbReference type="AlphaFoldDB" id="A0AAP2DVP6"/>
<keyword evidence="1" id="KW-0732">Signal</keyword>
<protein>
    <submittedName>
        <fullName evidence="3">Lamin tail domain-containing protein</fullName>
    </submittedName>
</protein>
<dbReference type="InterPro" id="IPR036415">
    <property type="entry name" value="Lamin_tail_dom_sf"/>
</dbReference>
<dbReference type="Pfam" id="PF00932">
    <property type="entry name" value="LTD"/>
    <property type="match status" value="2"/>
</dbReference>
<dbReference type="SUPFAM" id="SSF74853">
    <property type="entry name" value="Lamin A/C globular tail domain"/>
    <property type="match status" value="2"/>
</dbReference>